<name>A0ABU8BHQ7_9BRAD</name>
<evidence type="ECO:0000256" key="3">
    <source>
        <dbReference type="ARBA" id="ARBA00022692"/>
    </source>
</evidence>
<dbReference type="InterPro" id="IPR004633">
    <property type="entry name" value="NaPi_cotrn-rel/YqeW-like"/>
</dbReference>
<dbReference type="PANTHER" id="PTHR10010:SF46">
    <property type="entry name" value="SODIUM-DEPENDENT PHOSPHATE TRANSPORT PROTEIN 2B"/>
    <property type="match status" value="1"/>
</dbReference>
<evidence type="ECO:0000256" key="5">
    <source>
        <dbReference type="ARBA" id="ARBA00023136"/>
    </source>
</evidence>
<dbReference type="InterPro" id="IPR003841">
    <property type="entry name" value="Na/Pi_transpt"/>
</dbReference>
<keyword evidence="9" id="KW-1185">Reference proteome</keyword>
<dbReference type="SUPFAM" id="SSF109755">
    <property type="entry name" value="PhoU-like"/>
    <property type="match status" value="1"/>
</dbReference>
<feature type="domain" description="PhoU" evidence="7">
    <location>
        <begin position="345"/>
        <end position="421"/>
    </location>
</feature>
<evidence type="ECO:0000259" key="7">
    <source>
        <dbReference type="Pfam" id="PF01895"/>
    </source>
</evidence>
<dbReference type="Proteomes" id="UP001364224">
    <property type="component" value="Unassembled WGS sequence"/>
</dbReference>
<dbReference type="Gene3D" id="1.20.58.220">
    <property type="entry name" value="Phosphate transport system protein phou homolog 2, domain 2"/>
    <property type="match status" value="1"/>
</dbReference>
<evidence type="ECO:0000313" key="8">
    <source>
        <dbReference type="EMBL" id="MEH2558087.1"/>
    </source>
</evidence>
<dbReference type="InterPro" id="IPR038078">
    <property type="entry name" value="PhoU-like_sf"/>
</dbReference>
<evidence type="ECO:0000313" key="9">
    <source>
        <dbReference type="Proteomes" id="UP001364224"/>
    </source>
</evidence>
<keyword evidence="2" id="KW-1003">Cell membrane</keyword>
<evidence type="ECO:0000256" key="2">
    <source>
        <dbReference type="ARBA" id="ARBA00022475"/>
    </source>
</evidence>
<evidence type="ECO:0000256" key="1">
    <source>
        <dbReference type="ARBA" id="ARBA00004651"/>
    </source>
</evidence>
<evidence type="ECO:0000256" key="6">
    <source>
        <dbReference type="SAM" id="Phobius"/>
    </source>
</evidence>
<dbReference type="RefSeq" id="WP_334484919.1">
    <property type="nucleotide sequence ID" value="NZ_JAZHRV010000001.1"/>
</dbReference>
<feature type="transmembrane region" description="Helical" evidence="6">
    <location>
        <begin position="134"/>
        <end position="154"/>
    </location>
</feature>
<organism evidence="8 9">
    <name type="scientific">Bradyrhizobium algeriense</name>
    <dbReference type="NCBI Taxonomy" id="634784"/>
    <lineage>
        <taxon>Bacteria</taxon>
        <taxon>Pseudomonadati</taxon>
        <taxon>Pseudomonadota</taxon>
        <taxon>Alphaproteobacteria</taxon>
        <taxon>Hyphomicrobiales</taxon>
        <taxon>Nitrobacteraceae</taxon>
        <taxon>Bradyrhizobium</taxon>
    </lineage>
</organism>
<reference evidence="8 9" key="1">
    <citation type="submission" date="2024-02" db="EMBL/GenBank/DDBJ databases">
        <title>Adaptive strategies in a cosmopolitan and abundant soil bacterium.</title>
        <authorList>
            <person name="Carini P."/>
        </authorList>
    </citation>
    <scope>NUCLEOTIDE SEQUENCE [LARGE SCALE GENOMIC DNA]</scope>
    <source>
        <strain evidence="8 9">AZCC 1608</strain>
    </source>
</reference>
<dbReference type="Pfam" id="PF01895">
    <property type="entry name" value="PhoU"/>
    <property type="match status" value="1"/>
</dbReference>
<protein>
    <submittedName>
        <fullName evidence="8">Phosphate:Na+ symporter</fullName>
    </submittedName>
</protein>
<feature type="transmembrane region" description="Helical" evidence="6">
    <location>
        <begin position="249"/>
        <end position="270"/>
    </location>
</feature>
<feature type="transmembrane region" description="Helical" evidence="6">
    <location>
        <begin position="282"/>
        <end position="302"/>
    </location>
</feature>
<keyword evidence="5 6" id="KW-0472">Membrane</keyword>
<dbReference type="NCBIfam" id="NF037997">
    <property type="entry name" value="Na_Pi_symport"/>
    <property type="match status" value="1"/>
</dbReference>
<evidence type="ECO:0000256" key="4">
    <source>
        <dbReference type="ARBA" id="ARBA00022989"/>
    </source>
</evidence>
<gene>
    <name evidence="8" type="ORF">V1286_005616</name>
</gene>
<feature type="transmembrane region" description="Helical" evidence="6">
    <location>
        <begin position="98"/>
        <end position="122"/>
    </location>
</feature>
<keyword evidence="4 6" id="KW-1133">Transmembrane helix</keyword>
<proteinExistence type="predicted"/>
<dbReference type="InterPro" id="IPR026022">
    <property type="entry name" value="PhoU_dom"/>
</dbReference>
<comment type="caution">
    <text evidence="8">The sequence shown here is derived from an EMBL/GenBank/DDBJ whole genome shotgun (WGS) entry which is preliminary data.</text>
</comment>
<dbReference type="EMBL" id="JAZHRV010000001">
    <property type="protein sequence ID" value="MEH2558087.1"/>
    <property type="molecule type" value="Genomic_DNA"/>
</dbReference>
<dbReference type="PANTHER" id="PTHR10010">
    <property type="entry name" value="SOLUTE CARRIER FAMILY 34 SODIUM PHOSPHATE , MEMBER 2-RELATED"/>
    <property type="match status" value="1"/>
</dbReference>
<comment type="subcellular location">
    <subcellularLocation>
        <location evidence="1">Cell membrane</location>
        <topology evidence="1">Multi-pass membrane protein</topology>
    </subcellularLocation>
</comment>
<accession>A0ABU8BHQ7</accession>
<feature type="transmembrane region" description="Helical" evidence="6">
    <location>
        <begin position="73"/>
        <end position="92"/>
    </location>
</feature>
<dbReference type="NCBIfam" id="TIGR00704">
    <property type="entry name" value="NaPi_cotrn_rel"/>
    <property type="match status" value="1"/>
</dbReference>
<dbReference type="Pfam" id="PF02690">
    <property type="entry name" value="Na_Pi_cotrans"/>
    <property type="match status" value="2"/>
</dbReference>
<keyword evidence="3 6" id="KW-0812">Transmembrane</keyword>
<sequence length="549" mass="58711">MSPLISLIDLAGSIALLLWGTHMVQTGVQRAFGSKLRSILGRALRNRLRAFLAGVGVTALLQSSTATGLMTAGFAAGGLVGLVPALAVMLGANVGTTLIVQVLSFDVVLISPALILLGMVMFRRDSRTQAHDLGRVFIGLGLMLLALHQLLSLMTGYEDSPVLSMVLGAVSASWLLDVFLAALLTWAAHSSVAIVLFIISLAMKGVVPADAAFALVLGANLGTAINPLLEGPRGDDLAAKRLPIGNLIGRILGVAITIGFLGPISYFMAAIEPTSARAVADFHTLFNVAVAAVSLPLLGPYASLLRRWLPENINPADPARPLYLDSAAKETPIVALGAASREALRLADVLEEMLQGVNAGLAKGNRRLLVETRRREDVLDKLNIAIKAYLTSLDPEELNPADHRRLNEILTFTMNIEQAGDVVDRNFLPHASKRLKRGLVFSEEEQKELTAMIERLSVNLKTAASLLVTEDQRTARLLVDEKVAFRDAETKATASHVNRLRNGDLQAAQASSIHLDLLRDIKLINSHIVAAAAYPVLERSGALLPSRVT</sequence>
<feature type="transmembrane region" description="Helical" evidence="6">
    <location>
        <begin position="174"/>
        <end position="199"/>
    </location>
</feature>